<accession>A0A2M4DIK4</accession>
<feature type="signal peptide" evidence="1">
    <location>
        <begin position="1"/>
        <end position="18"/>
    </location>
</feature>
<feature type="chain" id="PRO_5014921651" evidence="1">
    <location>
        <begin position="19"/>
        <end position="66"/>
    </location>
</feature>
<evidence type="ECO:0000256" key="1">
    <source>
        <dbReference type="SAM" id="SignalP"/>
    </source>
</evidence>
<evidence type="ECO:0000313" key="2">
    <source>
        <dbReference type="EMBL" id="MBW77387.1"/>
    </source>
</evidence>
<dbReference type="EMBL" id="GGFL01013209">
    <property type="protein sequence ID" value="MBW77387.1"/>
    <property type="molecule type" value="Transcribed_RNA"/>
</dbReference>
<proteinExistence type="predicted"/>
<sequence>MSFSLLVLLFVRAPRRLCCVISCSRTNNTTQSVRVYIHLSTARLPPNSYIHIHIIYTTSSPCAIRF</sequence>
<organism evidence="2">
    <name type="scientific">Anopheles darlingi</name>
    <name type="common">Mosquito</name>
    <dbReference type="NCBI Taxonomy" id="43151"/>
    <lineage>
        <taxon>Eukaryota</taxon>
        <taxon>Metazoa</taxon>
        <taxon>Ecdysozoa</taxon>
        <taxon>Arthropoda</taxon>
        <taxon>Hexapoda</taxon>
        <taxon>Insecta</taxon>
        <taxon>Pterygota</taxon>
        <taxon>Neoptera</taxon>
        <taxon>Endopterygota</taxon>
        <taxon>Diptera</taxon>
        <taxon>Nematocera</taxon>
        <taxon>Culicoidea</taxon>
        <taxon>Culicidae</taxon>
        <taxon>Anophelinae</taxon>
        <taxon>Anopheles</taxon>
    </lineage>
</organism>
<name>A0A2M4DIK4_ANODA</name>
<keyword evidence="1" id="KW-0732">Signal</keyword>
<protein>
    <submittedName>
        <fullName evidence="2">Putative secreted protein</fullName>
    </submittedName>
</protein>
<reference evidence="2" key="1">
    <citation type="submission" date="2018-01" db="EMBL/GenBank/DDBJ databases">
        <title>An insight into the sialome of Amazonian anophelines.</title>
        <authorList>
            <person name="Ribeiro J.M."/>
            <person name="Scarpassa V."/>
            <person name="Calvo E."/>
        </authorList>
    </citation>
    <scope>NUCLEOTIDE SEQUENCE</scope>
</reference>
<dbReference type="AlphaFoldDB" id="A0A2M4DIK4"/>